<evidence type="ECO:0000256" key="4">
    <source>
        <dbReference type="ARBA" id="ARBA00047645"/>
    </source>
</evidence>
<comment type="caution">
    <text evidence="8">The sequence shown here is derived from an EMBL/GenBank/DDBJ whole genome shotgun (WGS) entry which is preliminary data.</text>
</comment>
<comment type="similarity">
    <text evidence="1 6">Belongs to the acylphosphatase family.</text>
</comment>
<evidence type="ECO:0000256" key="2">
    <source>
        <dbReference type="ARBA" id="ARBA00012150"/>
    </source>
</evidence>
<dbReference type="InterPro" id="IPR036046">
    <property type="entry name" value="Acylphosphatase-like_dom_sf"/>
</dbReference>
<evidence type="ECO:0000313" key="9">
    <source>
        <dbReference type="Proteomes" id="UP001596026"/>
    </source>
</evidence>
<protein>
    <recommendedName>
        <fullName evidence="3 5">acylphosphatase</fullName>
        <ecNumber evidence="2 5">3.6.1.7</ecNumber>
    </recommendedName>
</protein>
<dbReference type="PROSITE" id="PS51160">
    <property type="entry name" value="ACYLPHOSPHATASE_3"/>
    <property type="match status" value="1"/>
</dbReference>
<dbReference type="InterPro" id="IPR001792">
    <property type="entry name" value="Acylphosphatase-like_dom"/>
</dbReference>
<feature type="domain" description="Acylphosphatase-like" evidence="7">
    <location>
        <begin position="3"/>
        <end position="91"/>
    </location>
</feature>
<dbReference type="Gene3D" id="3.30.70.100">
    <property type="match status" value="1"/>
</dbReference>
<feature type="active site" evidence="5">
    <location>
        <position position="18"/>
    </location>
</feature>
<dbReference type="Pfam" id="PF00708">
    <property type="entry name" value="Acylphosphatase"/>
    <property type="match status" value="1"/>
</dbReference>
<dbReference type="InterPro" id="IPR020456">
    <property type="entry name" value="Acylphosphatase"/>
</dbReference>
<keyword evidence="5" id="KW-0378">Hydrolase</keyword>
<dbReference type="SUPFAM" id="SSF54975">
    <property type="entry name" value="Acylphosphatase/BLUF domain-like"/>
    <property type="match status" value="1"/>
</dbReference>
<name>A0ABV9M7J9_9ENTE</name>
<comment type="catalytic activity">
    <reaction evidence="4 5">
        <text>an acyl phosphate + H2O = a carboxylate + phosphate + H(+)</text>
        <dbReference type="Rhea" id="RHEA:14965"/>
        <dbReference type="ChEBI" id="CHEBI:15377"/>
        <dbReference type="ChEBI" id="CHEBI:15378"/>
        <dbReference type="ChEBI" id="CHEBI:29067"/>
        <dbReference type="ChEBI" id="CHEBI:43474"/>
        <dbReference type="ChEBI" id="CHEBI:59918"/>
        <dbReference type="EC" id="3.6.1.7"/>
    </reaction>
</comment>
<feature type="active site" evidence="5">
    <location>
        <position position="36"/>
    </location>
</feature>
<dbReference type="EC" id="3.6.1.7" evidence="2 5"/>
<evidence type="ECO:0000259" key="7">
    <source>
        <dbReference type="PROSITE" id="PS51160"/>
    </source>
</evidence>
<evidence type="ECO:0000256" key="3">
    <source>
        <dbReference type="ARBA" id="ARBA00015991"/>
    </source>
</evidence>
<dbReference type="PANTHER" id="PTHR47268">
    <property type="entry name" value="ACYLPHOSPHATASE"/>
    <property type="match status" value="1"/>
</dbReference>
<accession>A0ABV9M7J9</accession>
<gene>
    <name evidence="8" type="ORF">ACFO3L_08205</name>
</gene>
<organism evidence="8 9">
    <name type="scientific">Enterococcus eurekensis</name>
    <dbReference type="NCBI Taxonomy" id="1159753"/>
    <lineage>
        <taxon>Bacteria</taxon>
        <taxon>Bacillati</taxon>
        <taxon>Bacillota</taxon>
        <taxon>Bacilli</taxon>
        <taxon>Lactobacillales</taxon>
        <taxon>Enterococcaceae</taxon>
        <taxon>Enterococcus</taxon>
    </lineage>
</organism>
<keyword evidence="9" id="KW-1185">Reference proteome</keyword>
<sequence length="91" mass="10259">MHKVRITANGRVQGVGFRFSTKILADSLGIYGSAENQDDGSVKIIAMSEDKRLLQQFVEQVKRSPAPFGRVDSFQLERDESITETHRFTTN</sequence>
<dbReference type="Proteomes" id="UP001596026">
    <property type="component" value="Unassembled WGS sequence"/>
</dbReference>
<evidence type="ECO:0000256" key="1">
    <source>
        <dbReference type="ARBA" id="ARBA00005614"/>
    </source>
</evidence>
<reference evidence="9" key="1">
    <citation type="journal article" date="2019" name="Int. J. Syst. Evol. Microbiol.">
        <title>The Global Catalogue of Microorganisms (GCM) 10K type strain sequencing project: providing services to taxonomists for standard genome sequencing and annotation.</title>
        <authorList>
            <consortium name="The Broad Institute Genomics Platform"/>
            <consortium name="The Broad Institute Genome Sequencing Center for Infectious Disease"/>
            <person name="Wu L."/>
            <person name="Ma J."/>
        </authorList>
    </citation>
    <scope>NUCLEOTIDE SEQUENCE [LARGE SCALE GENOMIC DNA]</scope>
    <source>
        <strain evidence="9">CGMCC 1.19061</strain>
    </source>
</reference>
<evidence type="ECO:0000256" key="6">
    <source>
        <dbReference type="RuleBase" id="RU004168"/>
    </source>
</evidence>
<evidence type="ECO:0000256" key="5">
    <source>
        <dbReference type="PROSITE-ProRule" id="PRU00520"/>
    </source>
</evidence>
<dbReference type="PANTHER" id="PTHR47268:SF4">
    <property type="entry name" value="ACYLPHOSPHATASE"/>
    <property type="match status" value="1"/>
</dbReference>
<dbReference type="EMBL" id="JBHSGT010000052">
    <property type="protein sequence ID" value="MFC4710583.1"/>
    <property type="molecule type" value="Genomic_DNA"/>
</dbReference>
<evidence type="ECO:0000313" key="8">
    <source>
        <dbReference type="EMBL" id="MFC4710583.1"/>
    </source>
</evidence>
<dbReference type="RefSeq" id="WP_379965802.1">
    <property type="nucleotide sequence ID" value="NZ_JBHSGT010000052.1"/>
</dbReference>
<proteinExistence type="inferred from homology"/>